<keyword evidence="1" id="KW-0808">Transferase</keyword>
<dbReference type="SUPFAM" id="SSF53448">
    <property type="entry name" value="Nucleotide-diphospho-sugar transferases"/>
    <property type="match status" value="1"/>
</dbReference>
<accession>A0A7Y6NJT3</accession>
<protein>
    <submittedName>
        <fullName evidence="1">Glycosyl transferase</fullName>
    </submittedName>
</protein>
<reference evidence="1 2" key="1">
    <citation type="submission" date="2020-06" db="EMBL/GenBank/DDBJ databases">
        <title>Schlegella sp. ID0723 isolated from air conditioner.</title>
        <authorList>
            <person name="Kim D.Y."/>
            <person name="Kim D.-U."/>
        </authorList>
    </citation>
    <scope>NUCLEOTIDE SEQUENCE [LARGE SCALE GENOMIC DNA]</scope>
    <source>
        <strain evidence="1 2">ID0723</strain>
    </source>
</reference>
<name>A0A7Y6NJT3_9BURK</name>
<dbReference type="EMBL" id="JABWMJ010000001">
    <property type="protein sequence ID" value="NUZ04498.1"/>
    <property type="molecule type" value="Genomic_DNA"/>
</dbReference>
<dbReference type="AlphaFoldDB" id="A0A7Y6NJT3"/>
<comment type="caution">
    <text evidence="1">The sequence shown here is derived from an EMBL/GenBank/DDBJ whole genome shotgun (WGS) entry which is preliminary data.</text>
</comment>
<dbReference type="Proteomes" id="UP000529637">
    <property type="component" value="Unassembled WGS sequence"/>
</dbReference>
<keyword evidence="2" id="KW-1185">Reference proteome</keyword>
<sequence length="278" mass="31976">MSQPIRIYIGTDRSQMIAAKLFEFSVRRHTDAAVEFDTMQGVTWPFPKDPRNQPRTDFSFHRFAIPRLAGFTGRALYVDADMLVFRDIRELWNIPFDGATVLHAPSSTPRRPKQFSVMLLDCARLDWDATDIVRGLDEGRYDYDQLLTGFCIEPPEQVQPRIPIEWNSLDAYVPGRTGLLHYTHMETQPWVYARHPHGDLWVETLRDALDAGVVSTAEVDDAVARGWARPSLPAQLRTERARWPAFKWLVAPVLDRRFRPHAALRDRQEQVRRAGAAA</sequence>
<dbReference type="InterPro" id="IPR002495">
    <property type="entry name" value="Glyco_trans_8"/>
</dbReference>
<proteinExistence type="predicted"/>
<evidence type="ECO:0000313" key="1">
    <source>
        <dbReference type="EMBL" id="NUZ04498.1"/>
    </source>
</evidence>
<dbReference type="Pfam" id="PF01501">
    <property type="entry name" value="Glyco_transf_8"/>
    <property type="match status" value="1"/>
</dbReference>
<dbReference type="GO" id="GO:0016757">
    <property type="term" value="F:glycosyltransferase activity"/>
    <property type="evidence" value="ECO:0007669"/>
    <property type="project" value="InterPro"/>
</dbReference>
<gene>
    <name evidence="1" type="ORF">HQN59_01865</name>
</gene>
<dbReference type="RefSeq" id="WP_176065498.1">
    <property type="nucleotide sequence ID" value="NZ_JABWMJ010000001.1"/>
</dbReference>
<dbReference type="Gene3D" id="3.90.550.10">
    <property type="entry name" value="Spore Coat Polysaccharide Biosynthesis Protein SpsA, Chain A"/>
    <property type="match status" value="1"/>
</dbReference>
<dbReference type="InterPro" id="IPR029044">
    <property type="entry name" value="Nucleotide-diphossugar_trans"/>
</dbReference>
<organism evidence="1 2">
    <name type="scientific">Piscinibacter koreensis</name>
    <dbReference type="NCBI Taxonomy" id="2742824"/>
    <lineage>
        <taxon>Bacteria</taxon>
        <taxon>Pseudomonadati</taxon>
        <taxon>Pseudomonadota</taxon>
        <taxon>Betaproteobacteria</taxon>
        <taxon>Burkholderiales</taxon>
        <taxon>Sphaerotilaceae</taxon>
        <taxon>Piscinibacter</taxon>
    </lineage>
</organism>
<evidence type="ECO:0000313" key="2">
    <source>
        <dbReference type="Proteomes" id="UP000529637"/>
    </source>
</evidence>